<dbReference type="EMBL" id="LUUK01000175">
    <property type="protein sequence ID" value="OAI17808.1"/>
    <property type="molecule type" value="Genomic_DNA"/>
</dbReference>
<protein>
    <submittedName>
        <fullName evidence="1">Uncharacterized protein</fullName>
    </submittedName>
</protein>
<keyword evidence="2" id="KW-1185">Reference proteome</keyword>
<name>A0A177NID6_9GAMM</name>
<sequence>MSLSGAALIVDRQEGKTTGLNGAGYFNCFAADLPNTLDGPSGGLGQGRKRSCFEGLVAH</sequence>
<evidence type="ECO:0000313" key="2">
    <source>
        <dbReference type="Proteomes" id="UP000077628"/>
    </source>
</evidence>
<accession>A0A177NID6</accession>
<evidence type="ECO:0000313" key="1">
    <source>
        <dbReference type="EMBL" id="OAI17808.1"/>
    </source>
</evidence>
<dbReference type="AlphaFoldDB" id="A0A177NID6"/>
<comment type="caution">
    <text evidence="1">The sequence shown here is derived from an EMBL/GenBank/DDBJ whole genome shotgun (WGS) entry which is preliminary data.</text>
</comment>
<organism evidence="1 2">
    <name type="scientific">Methylomonas koyamae</name>
    <dbReference type="NCBI Taxonomy" id="702114"/>
    <lineage>
        <taxon>Bacteria</taxon>
        <taxon>Pseudomonadati</taxon>
        <taxon>Pseudomonadota</taxon>
        <taxon>Gammaproteobacteria</taxon>
        <taxon>Methylococcales</taxon>
        <taxon>Methylococcaceae</taxon>
        <taxon>Methylomonas</taxon>
    </lineage>
</organism>
<proteinExistence type="predicted"/>
<dbReference type="Proteomes" id="UP000077628">
    <property type="component" value="Unassembled WGS sequence"/>
</dbReference>
<reference evidence="2" key="1">
    <citation type="submission" date="2016-03" db="EMBL/GenBank/DDBJ databases">
        <authorList>
            <person name="Heylen K."/>
            <person name="De Vos P."/>
            <person name="Vekeman B."/>
        </authorList>
    </citation>
    <scope>NUCLEOTIDE SEQUENCE [LARGE SCALE GENOMIC DNA]</scope>
    <source>
        <strain evidence="2">R-45383</strain>
    </source>
</reference>
<gene>
    <name evidence="1" type="ORF">A1355_06930</name>
</gene>